<gene>
    <name evidence="5" type="ORF">AVEN_136641_1</name>
</gene>
<dbReference type="SUPFAM" id="SSF56672">
    <property type="entry name" value="DNA/RNA polymerases"/>
    <property type="match status" value="1"/>
</dbReference>
<evidence type="ECO:0008006" key="7">
    <source>
        <dbReference type="Google" id="ProtNLM"/>
    </source>
</evidence>
<dbReference type="Gene3D" id="2.40.70.10">
    <property type="entry name" value="Acid Proteases"/>
    <property type="match status" value="1"/>
</dbReference>
<organism evidence="5 6">
    <name type="scientific">Araneus ventricosus</name>
    <name type="common">Orbweaver spider</name>
    <name type="synonym">Epeira ventricosa</name>
    <dbReference type="NCBI Taxonomy" id="182803"/>
    <lineage>
        <taxon>Eukaryota</taxon>
        <taxon>Metazoa</taxon>
        <taxon>Ecdysozoa</taxon>
        <taxon>Arthropoda</taxon>
        <taxon>Chelicerata</taxon>
        <taxon>Arachnida</taxon>
        <taxon>Araneae</taxon>
        <taxon>Araneomorphae</taxon>
        <taxon>Entelegynae</taxon>
        <taxon>Araneoidea</taxon>
        <taxon>Araneidae</taxon>
        <taxon>Araneus</taxon>
    </lineage>
</organism>
<evidence type="ECO:0000256" key="4">
    <source>
        <dbReference type="ARBA" id="ARBA00022759"/>
    </source>
</evidence>
<dbReference type="Proteomes" id="UP000499080">
    <property type="component" value="Unassembled WGS sequence"/>
</dbReference>
<comment type="caution">
    <text evidence="5">The sequence shown here is derived from an EMBL/GenBank/DDBJ whole genome shotgun (WGS) entry which is preliminary data.</text>
</comment>
<evidence type="ECO:0000313" key="5">
    <source>
        <dbReference type="EMBL" id="GBM01090.1"/>
    </source>
</evidence>
<dbReference type="InterPro" id="IPR021109">
    <property type="entry name" value="Peptidase_aspartic_dom_sf"/>
</dbReference>
<dbReference type="OrthoDB" id="425619at2759"/>
<dbReference type="EMBL" id="BGPR01000164">
    <property type="protein sequence ID" value="GBM01090.1"/>
    <property type="molecule type" value="Genomic_DNA"/>
</dbReference>
<keyword evidence="1" id="KW-0808">Transferase</keyword>
<dbReference type="InterPro" id="IPR043502">
    <property type="entry name" value="DNA/RNA_pol_sf"/>
</dbReference>
<dbReference type="GO" id="GO:0016779">
    <property type="term" value="F:nucleotidyltransferase activity"/>
    <property type="evidence" value="ECO:0007669"/>
    <property type="project" value="UniProtKB-KW"/>
</dbReference>
<keyword evidence="4" id="KW-0378">Hydrolase</keyword>
<dbReference type="AlphaFoldDB" id="A0A4Y2CA76"/>
<keyword evidence="4" id="KW-0255">Endonuclease</keyword>
<dbReference type="InterPro" id="IPR050951">
    <property type="entry name" value="Retrovirus_Pol_polyprotein"/>
</dbReference>
<evidence type="ECO:0000256" key="1">
    <source>
        <dbReference type="ARBA" id="ARBA00022679"/>
    </source>
</evidence>
<evidence type="ECO:0000256" key="2">
    <source>
        <dbReference type="ARBA" id="ARBA00022695"/>
    </source>
</evidence>
<name>A0A4Y2CA76_ARAVE</name>
<dbReference type="PANTHER" id="PTHR37984">
    <property type="entry name" value="PROTEIN CBG26694"/>
    <property type="match status" value="1"/>
</dbReference>
<proteinExistence type="predicted"/>
<reference evidence="5 6" key="1">
    <citation type="journal article" date="2019" name="Sci. Rep.">
        <title>Orb-weaving spider Araneus ventricosus genome elucidates the spidroin gene catalogue.</title>
        <authorList>
            <person name="Kono N."/>
            <person name="Nakamura H."/>
            <person name="Ohtoshi R."/>
            <person name="Moran D.A.P."/>
            <person name="Shinohara A."/>
            <person name="Yoshida Y."/>
            <person name="Fujiwara M."/>
            <person name="Mori M."/>
            <person name="Tomita M."/>
            <person name="Arakawa K."/>
        </authorList>
    </citation>
    <scope>NUCLEOTIDE SEQUENCE [LARGE SCALE GENOMIC DNA]</scope>
</reference>
<sequence>MESAVCADTGASHSIDGEKIFHMLQSKKVKFKSKTISLTLAEGTQSNADAVTTVVDLKVEGKVVPSELIVLPEAKGNGTLLDTDFLKSAVIVLDVLNGKWHFCENPQIQLHANREKCHFSCDRVKYLGHWITENGIEVDQEKVSAIQRIPVPTDLKEVQSFFQTCSWFRSSKDENFASWASGGYLMNQGILYRYSPEVETEEAQLVVPVQERECYNSTMMFQPLDTMELKGLTTKFPLDTIF</sequence>
<keyword evidence="6" id="KW-1185">Reference proteome</keyword>
<evidence type="ECO:0000256" key="3">
    <source>
        <dbReference type="ARBA" id="ARBA00022722"/>
    </source>
</evidence>
<keyword evidence="3" id="KW-0540">Nuclease</keyword>
<keyword evidence="2" id="KW-0548">Nucleotidyltransferase</keyword>
<evidence type="ECO:0000313" key="6">
    <source>
        <dbReference type="Proteomes" id="UP000499080"/>
    </source>
</evidence>
<accession>A0A4Y2CA76</accession>
<dbReference type="GO" id="GO:0071897">
    <property type="term" value="P:DNA biosynthetic process"/>
    <property type="evidence" value="ECO:0007669"/>
    <property type="project" value="UniProtKB-ARBA"/>
</dbReference>
<protein>
    <recommendedName>
        <fullName evidence="7">Peptidase A2 domain-containing protein</fullName>
    </recommendedName>
</protein>
<dbReference type="GO" id="GO:0004519">
    <property type="term" value="F:endonuclease activity"/>
    <property type="evidence" value="ECO:0007669"/>
    <property type="project" value="UniProtKB-KW"/>
</dbReference>
<dbReference type="PANTHER" id="PTHR37984:SF5">
    <property type="entry name" value="PROTEIN NYNRIN-LIKE"/>
    <property type="match status" value="1"/>
</dbReference>